<sequence>MQRRIQQLAGAALDSLGLSKIDDPDLLSHLASLESMEISLRDIEKASNEIFSFFEYCNASTTSIGTALKELTIAFNKNPVTKDMNSHFKNLSYVCSNTLEKQIRSRIEETIFAKLEVRREVLSSIRKRIERCSQDCARLRMVSTNLESTRAEQQDGRKIDPQYLLSLEGECDQVHRQVENEKLQLKSDVTSYIRDTNQFLCSGYEFLGSLNSLILESMRTALTELPKGYSLPPPPPTATRESTHIDLKAGLSTIHYMNVKKGEKIWWEVVAEGGEIGFGVLFKKEVVEVAEETAESEVEKKSVIETVEAIHRVDPAKQDIKGLYECKEDGVLEFGFDNSFSYFRTKTADLFISVE</sequence>
<dbReference type="AlphaFoldDB" id="A0A196S9H8"/>
<name>A0A196S9H8_BLAHN</name>
<accession>A0A196S9H8</accession>
<dbReference type="EMBL" id="LXWW01000479">
    <property type="protein sequence ID" value="OAO13006.1"/>
    <property type="molecule type" value="Genomic_DNA"/>
</dbReference>
<dbReference type="SUPFAM" id="SSF103657">
    <property type="entry name" value="BAR/IMD domain-like"/>
    <property type="match status" value="1"/>
</dbReference>
<organism evidence="2 3">
    <name type="scientific">Blastocystis sp. subtype 1 (strain ATCC 50177 / NandII)</name>
    <dbReference type="NCBI Taxonomy" id="478820"/>
    <lineage>
        <taxon>Eukaryota</taxon>
        <taxon>Sar</taxon>
        <taxon>Stramenopiles</taxon>
        <taxon>Bigyra</taxon>
        <taxon>Opalozoa</taxon>
        <taxon>Opalinata</taxon>
        <taxon>Blastocystidae</taxon>
        <taxon>Blastocystis</taxon>
    </lineage>
</organism>
<dbReference type="Gene3D" id="2.60.120.680">
    <property type="entry name" value="GOLD domain"/>
    <property type="match status" value="1"/>
</dbReference>
<dbReference type="PROSITE" id="PS50866">
    <property type="entry name" value="GOLD"/>
    <property type="match status" value="1"/>
</dbReference>
<keyword evidence="3" id="KW-1185">Reference proteome</keyword>
<dbReference type="InterPro" id="IPR009038">
    <property type="entry name" value="GOLD_dom"/>
</dbReference>
<dbReference type="Proteomes" id="UP000078348">
    <property type="component" value="Unassembled WGS sequence"/>
</dbReference>
<evidence type="ECO:0000259" key="1">
    <source>
        <dbReference type="PROSITE" id="PS50866"/>
    </source>
</evidence>
<dbReference type="SUPFAM" id="SSF101576">
    <property type="entry name" value="Supernatant protein factor (SPF), C-terminal domain"/>
    <property type="match status" value="1"/>
</dbReference>
<gene>
    <name evidence="2" type="ORF">AV274_5299</name>
</gene>
<dbReference type="InterPro" id="IPR036598">
    <property type="entry name" value="GOLD_dom_sf"/>
</dbReference>
<proteinExistence type="predicted"/>
<protein>
    <recommendedName>
        <fullName evidence="1">GOLD domain-containing protein</fullName>
    </recommendedName>
</protein>
<reference evidence="2 3" key="1">
    <citation type="submission" date="2016-05" db="EMBL/GenBank/DDBJ databases">
        <title>Nuclear genome of Blastocystis sp. subtype 1 NandII.</title>
        <authorList>
            <person name="Gentekaki E."/>
            <person name="Curtis B."/>
            <person name="Stairs C."/>
            <person name="Eme L."/>
            <person name="Herman E."/>
            <person name="Klimes V."/>
            <person name="Arias M.C."/>
            <person name="Elias M."/>
            <person name="Hilliou F."/>
            <person name="Klute M."/>
            <person name="Malik S.-B."/>
            <person name="Pightling A."/>
            <person name="Rachubinski R."/>
            <person name="Salas D."/>
            <person name="Schlacht A."/>
            <person name="Suga H."/>
            <person name="Archibald J."/>
            <person name="Ball S.G."/>
            <person name="Clark G."/>
            <person name="Dacks J."/>
            <person name="Van Der Giezen M."/>
            <person name="Tsaousis A."/>
            <person name="Roger A."/>
        </authorList>
    </citation>
    <scope>NUCLEOTIDE SEQUENCE [LARGE SCALE GENOMIC DNA]</scope>
    <source>
        <strain evidence="3">ATCC 50177 / NandII</strain>
    </source>
</reference>
<dbReference type="OrthoDB" id="10472159at2759"/>
<evidence type="ECO:0000313" key="3">
    <source>
        <dbReference type="Proteomes" id="UP000078348"/>
    </source>
</evidence>
<comment type="caution">
    <text evidence="2">The sequence shown here is derived from an EMBL/GenBank/DDBJ whole genome shotgun (WGS) entry which is preliminary data.</text>
</comment>
<evidence type="ECO:0000313" key="2">
    <source>
        <dbReference type="EMBL" id="OAO13006.1"/>
    </source>
</evidence>
<dbReference type="InterPro" id="IPR027267">
    <property type="entry name" value="AH/BAR_dom_sf"/>
</dbReference>
<feature type="domain" description="GOLD" evidence="1">
    <location>
        <begin position="240"/>
        <end position="355"/>
    </location>
</feature>